<dbReference type="Proteomes" id="UP000502928">
    <property type="component" value="Chromosome"/>
</dbReference>
<reference evidence="4 5" key="1">
    <citation type="submission" date="2020-02" db="EMBL/GenBank/DDBJ databases">
        <title>Complete genome of Muricauda sp. 501str8.</title>
        <authorList>
            <person name="Dong B."/>
            <person name="Zhu S."/>
            <person name="Yang J."/>
            <person name="Chen J."/>
        </authorList>
    </citation>
    <scope>NUCLEOTIDE SEQUENCE [LARGE SCALE GENOMIC DNA]</scope>
    <source>
        <strain evidence="4 5">501str8</strain>
    </source>
</reference>
<feature type="domain" description="DUF11" evidence="3">
    <location>
        <begin position="254"/>
        <end position="365"/>
    </location>
</feature>
<feature type="domain" description="DUF11" evidence="3">
    <location>
        <begin position="900"/>
        <end position="1009"/>
    </location>
</feature>
<name>A0A6G7J831_9FLAO</name>
<feature type="region of interest" description="Disordered" evidence="1">
    <location>
        <begin position="223"/>
        <end position="244"/>
    </location>
</feature>
<dbReference type="InterPro" id="IPR013783">
    <property type="entry name" value="Ig-like_fold"/>
</dbReference>
<dbReference type="PANTHER" id="PTHR34819">
    <property type="entry name" value="LARGE CYSTEINE-RICH PERIPLASMIC PROTEIN OMCB"/>
    <property type="match status" value="1"/>
</dbReference>
<evidence type="ECO:0000313" key="5">
    <source>
        <dbReference type="Proteomes" id="UP000502928"/>
    </source>
</evidence>
<feature type="domain" description="DUF11" evidence="3">
    <location>
        <begin position="772"/>
        <end position="874"/>
    </location>
</feature>
<feature type="domain" description="DUF11" evidence="3">
    <location>
        <begin position="642"/>
        <end position="754"/>
    </location>
</feature>
<feature type="domain" description="DUF11" evidence="3">
    <location>
        <begin position="1029"/>
        <end position="1139"/>
    </location>
</feature>
<accession>A0A6G7J831</accession>
<dbReference type="EMBL" id="CP049616">
    <property type="protein sequence ID" value="QII46718.1"/>
    <property type="molecule type" value="Genomic_DNA"/>
</dbReference>
<feature type="domain" description="DUF11" evidence="3">
    <location>
        <begin position="1170"/>
        <end position="1282"/>
    </location>
</feature>
<dbReference type="Gene3D" id="2.60.40.3080">
    <property type="match status" value="2"/>
</dbReference>
<dbReference type="InterPro" id="IPR047589">
    <property type="entry name" value="DUF11_rpt"/>
</dbReference>
<dbReference type="Pfam" id="PF13585">
    <property type="entry name" value="CHU_C"/>
    <property type="match status" value="1"/>
</dbReference>
<proteinExistence type="predicted"/>
<dbReference type="Pfam" id="PF22352">
    <property type="entry name" value="K319L-like_PKD"/>
    <property type="match status" value="1"/>
</dbReference>
<protein>
    <submittedName>
        <fullName evidence="4">DUF11 domain-containing protein</fullName>
    </submittedName>
</protein>
<keyword evidence="5" id="KW-1185">Reference proteome</keyword>
<evidence type="ECO:0000313" key="4">
    <source>
        <dbReference type="EMBL" id="QII46718.1"/>
    </source>
</evidence>
<dbReference type="InterPro" id="IPR026341">
    <property type="entry name" value="T9SS_type_B"/>
</dbReference>
<dbReference type="KEGG" id="mut:GVT53_19205"/>
<sequence length="1381" mass="147233">MNKPQSSLIFRCFSVLIFLGIASLQVGYAQDCTVDAGPDQTVSQVNAVFMDANVPAAGGSGIWTRLSGPPTVTIDEVNNPQTQLLDLVPGDYIFEWTVSGPSCDAASDLVGITVQGIDLEMDIVASNTQPDIGEVVTFTVNMSNFGDVDATNVVVEYFVPSGYTNITAIDNSGSVDGSQKITWFGFDVPVGANTVALNFNATVLTPTGTTGEYTHTAEVIFAGQIDGDSPPNNDDGDQSEDDEDNIDAAPVQADLSLGKSVVGGNLSPYVGSQISFEISVSNNGPHDATNVQVEDQLQSGFTFDSYSATSGTYDPNTGIWQVGTVGSAATETLTIVVDINASGNYTNTAQIIASDAFDIDSTPNNNVPAEDDQNEIILTPEPVIDLSLTKTIDKSPPLVSDNVRFTLTVTNDGPSEATAVQVTDLLPSGYTYISDDGGGAYDEVTGIWDVGSITSSDSASLSILCNVNASGDYDNVAEITGHDQTDIDSTPNNNIPGEDDQDAVSVVPEPLVDISVAKVVDQIIPEVGEEILFTVTVQNDGPSDATNIVVTDVLASGYRLVSSNPSVGSYNATNGSWVVGNLANGASETLEITVEVLPTGNYINTAELTNVAEMDVDSSPNNNNELEDDQETVEPIVIPVADLLLQKSVNVLSPYVGQDVIFTINITNLGPSDATGVAVMDVLPDGYTYVSHGTTAGIYNEGSGMWNLNGTVEDTSTETLTILATVNNSGDYFNVTEVFSSDQYDPNSIPNNNSIFENDQDNAGTTPVPSADLNLEVRVDRPTPDVGTEVVFTITLTNEGPSDAIGIIVENTLPDGFTYISDDSGGLFSASNGIWNVGSLALESQLELQIVAEVNPSGDYTVGPEVINAIFFDIDSTPGNHMLSEDDQDEQTVAPRHVVDISVSKTVNDMNPEVGDEIVFTIAVRNDGPNNASGLIVEDELESGYQFVSATTSAGVYDQIAGTWDLPDLANATTATLEVRARVLSSGEYKNTAELIASDIYDPDSAPNNNLGSEDDQSTVIPVPGGLSDLSLSKTVDNENPNVGDVVRFVLSLTNSGPSDARDVMVTDMLPSGYTYQSHTSTAGVYDVASGIWNVNRTILDQDTESLEILAVVNAPTGEENEYVNEAFVSSSLYLDPDSDPSTGFGDDDFADGISDDDEATAFVVPQTVDLSISKSVDDTMPNIGDEVVFEITVTNQGVDEATHVGIQEELPLGYQYISSETTVGNYDSESSFWEIESLPVSQTAILRLTVKVVDIDDYVNRASLAYVDQWDVDESNNSSEAFVDPSCLVVYNEFSPNGDGVNDYFKIDCLGRYPNNTLQVYNRWGNIVYQTKSYKNDWDGTPNGRAMVQPEDQLPVGTYYYVLDLGDGSEPRTDWLYLNR</sequence>
<dbReference type="RefSeq" id="WP_166250090.1">
    <property type="nucleotide sequence ID" value="NZ_CP049616.1"/>
</dbReference>
<feature type="region of interest" description="Disordered" evidence="1">
    <location>
        <begin position="1000"/>
        <end position="1019"/>
    </location>
</feature>
<evidence type="ECO:0000256" key="1">
    <source>
        <dbReference type="SAM" id="MobiDB-lite"/>
    </source>
</evidence>
<evidence type="ECO:0000256" key="2">
    <source>
        <dbReference type="SAM" id="SignalP"/>
    </source>
</evidence>
<evidence type="ECO:0000259" key="3">
    <source>
        <dbReference type="Pfam" id="PF01345"/>
    </source>
</evidence>
<feature type="domain" description="DUF11" evidence="3">
    <location>
        <begin position="385"/>
        <end position="493"/>
    </location>
</feature>
<feature type="signal peptide" evidence="2">
    <location>
        <begin position="1"/>
        <end position="29"/>
    </location>
</feature>
<keyword evidence="2" id="KW-0732">Signal</keyword>
<dbReference type="InterPro" id="IPR001434">
    <property type="entry name" value="OmcB-like_DUF11"/>
</dbReference>
<dbReference type="NCBIfam" id="TIGR01451">
    <property type="entry name" value="B_ant_repeat"/>
    <property type="match status" value="9"/>
</dbReference>
<dbReference type="InterPro" id="IPR051172">
    <property type="entry name" value="Chlamydia_OmcB"/>
</dbReference>
<feature type="compositionally biased region" description="Acidic residues" evidence="1">
    <location>
        <begin position="234"/>
        <end position="244"/>
    </location>
</feature>
<dbReference type="Pfam" id="PF01345">
    <property type="entry name" value="DUF11"/>
    <property type="match status" value="9"/>
</dbReference>
<dbReference type="Gene3D" id="2.60.40.10">
    <property type="entry name" value="Immunoglobulins"/>
    <property type="match status" value="6"/>
</dbReference>
<feature type="domain" description="DUF11" evidence="3">
    <location>
        <begin position="513"/>
        <end position="624"/>
    </location>
</feature>
<feature type="chain" id="PRO_5026281658" evidence="2">
    <location>
        <begin position="30"/>
        <end position="1381"/>
    </location>
</feature>
<organism evidence="4 5">
    <name type="scientific">Flagellimonas oceani</name>
    <dbReference type="NCBI Taxonomy" id="2698672"/>
    <lineage>
        <taxon>Bacteria</taxon>
        <taxon>Pseudomonadati</taxon>
        <taxon>Bacteroidota</taxon>
        <taxon>Flavobacteriia</taxon>
        <taxon>Flavobacteriales</taxon>
        <taxon>Flavobacteriaceae</taxon>
        <taxon>Flagellimonas</taxon>
    </lineage>
</organism>
<feature type="domain" description="DUF11" evidence="3">
    <location>
        <begin position="118"/>
        <end position="235"/>
    </location>
</feature>
<dbReference type="NCBIfam" id="TIGR04131">
    <property type="entry name" value="Bac_Flav_CTERM"/>
    <property type="match status" value="1"/>
</dbReference>
<gene>
    <name evidence="4" type="ORF">GVT53_19205</name>
</gene>
<dbReference type="PANTHER" id="PTHR34819:SF3">
    <property type="entry name" value="CELL SURFACE PROTEIN"/>
    <property type="match status" value="1"/>
</dbReference>